<dbReference type="PATRIC" id="fig|1227490.4.peg.2931"/>
<dbReference type="Gene3D" id="2.130.10.10">
    <property type="entry name" value="YVTN repeat-like/Quinoprotein amine dehydrogenase"/>
    <property type="match status" value="2"/>
</dbReference>
<name>M0BE31_9EURY</name>
<protein>
    <submittedName>
        <fullName evidence="2">WD-40 repeat-containing protein</fullName>
    </submittedName>
</protein>
<dbReference type="STRING" id="1227490.C479_14428"/>
<proteinExistence type="predicted"/>
<gene>
    <name evidence="2" type="ORF">C479_14428</name>
</gene>
<dbReference type="EMBL" id="AOIQ01000021">
    <property type="protein sequence ID" value="ELZ08543.1"/>
    <property type="molecule type" value="Genomic_DNA"/>
</dbReference>
<dbReference type="InterPro" id="IPR015943">
    <property type="entry name" value="WD40/YVTN_repeat-like_dom_sf"/>
</dbReference>
<dbReference type="SMART" id="SM00564">
    <property type="entry name" value="PQQ"/>
    <property type="match status" value="6"/>
</dbReference>
<sequence length="326" mass="34867">MISSDTSAGGSVIALDAQDGAEQWQTTFDASEPEGIVVADDRCIVAYGTKVVALGSRSGDRIWTQPIRGRFSSDPLVADETTGTVLVDTSAGIEAFGAANGEKLWETDMLHPLVHTPAVYDERVFAVGKVDDVPSLVALSLDDSSECWRSELTSAPESAAPVATQEGVFVSDGETLVVHDRETGDRLRELYTFSHDDGKYDIELVAVDNGTVFVTSDRGDAVALNSETGTERWRLDIPVDSAPGGICVGTETVLFPIYEPEYAPEKETISAFDRESGARRWHYGLESKPHSGLTSQPVLVDGAVFVTATHTDDGLGVLGDVPELES</sequence>
<dbReference type="PANTHER" id="PTHR34512">
    <property type="entry name" value="CELL SURFACE PROTEIN"/>
    <property type="match status" value="1"/>
</dbReference>
<accession>M0BE31</accession>
<dbReference type="SUPFAM" id="SSF50998">
    <property type="entry name" value="Quinoprotein alcohol dehydrogenase-like"/>
    <property type="match status" value="2"/>
</dbReference>
<feature type="domain" description="Pyrrolo-quinoline quinone repeat" evidence="1">
    <location>
        <begin position="9"/>
        <end position="82"/>
    </location>
</feature>
<dbReference type="Proteomes" id="UP000011560">
    <property type="component" value="Unassembled WGS sequence"/>
</dbReference>
<comment type="caution">
    <text evidence="2">The sequence shown here is derived from an EMBL/GenBank/DDBJ whole genome shotgun (WGS) entry which is preliminary data.</text>
</comment>
<evidence type="ECO:0000313" key="2">
    <source>
        <dbReference type="EMBL" id="ELZ08543.1"/>
    </source>
</evidence>
<dbReference type="PANTHER" id="PTHR34512:SF30">
    <property type="entry name" value="OUTER MEMBRANE PROTEIN ASSEMBLY FACTOR BAMB"/>
    <property type="match status" value="1"/>
</dbReference>
<reference evidence="2 3" key="1">
    <citation type="journal article" date="2014" name="PLoS Genet.">
        <title>Phylogenetically driven sequencing of extremely halophilic archaea reveals strategies for static and dynamic osmo-response.</title>
        <authorList>
            <person name="Becker E.A."/>
            <person name="Seitzer P.M."/>
            <person name="Tritt A."/>
            <person name="Larsen D."/>
            <person name="Krusor M."/>
            <person name="Yao A.I."/>
            <person name="Wu D."/>
            <person name="Madern D."/>
            <person name="Eisen J.A."/>
            <person name="Darling A.E."/>
            <person name="Facciotti M.T."/>
        </authorList>
    </citation>
    <scope>NUCLEOTIDE SEQUENCE [LARGE SCALE GENOMIC DNA]</scope>
    <source>
        <strain evidence="2 3">JCM 14624</strain>
    </source>
</reference>
<evidence type="ECO:0000259" key="1">
    <source>
        <dbReference type="Pfam" id="PF13360"/>
    </source>
</evidence>
<feature type="domain" description="Pyrrolo-quinoline quinone repeat" evidence="1">
    <location>
        <begin position="205"/>
        <end position="306"/>
    </location>
</feature>
<evidence type="ECO:0000313" key="3">
    <source>
        <dbReference type="Proteomes" id="UP000011560"/>
    </source>
</evidence>
<organism evidence="2 3">
    <name type="scientific">Halovivax asiaticus JCM 14624</name>
    <dbReference type="NCBI Taxonomy" id="1227490"/>
    <lineage>
        <taxon>Archaea</taxon>
        <taxon>Methanobacteriati</taxon>
        <taxon>Methanobacteriota</taxon>
        <taxon>Stenosarchaea group</taxon>
        <taxon>Halobacteria</taxon>
        <taxon>Halobacteriales</taxon>
        <taxon>Natrialbaceae</taxon>
        <taxon>Halovivax</taxon>
    </lineage>
</organism>
<dbReference type="AlphaFoldDB" id="M0BE31"/>
<dbReference type="InterPro" id="IPR002372">
    <property type="entry name" value="PQQ_rpt_dom"/>
</dbReference>
<keyword evidence="3" id="KW-1185">Reference proteome</keyword>
<dbReference type="InterPro" id="IPR011047">
    <property type="entry name" value="Quinoprotein_ADH-like_sf"/>
</dbReference>
<dbReference type="Pfam" id="PF13360">
    <property type="entry name" value="PQQ_2"/>
    <property type="match status" value="3"/>
</dbReference>
<feature type="domain" description="Pyrrolo-quinoline quinone repeat" evidence="1">
    <location>
        <begin position="93"/>
        <end position="187"/>
    </location>
</feature>
<dbReference type="InterPro" id="IPR018391">
    <property type="entry name" value="PQQ_b-propeller_rpt"/>
</dbReference>